<dbReference type="PANTHER" id="PTHR30482:SF17">
    <property type="entry name" value="ABC TRANSPORTER ATP-BINDING PROTEIN"/>
    <property type="match status" value="1"/>
</dbReference>
<keyword evidence="3 6" id="KW-0812">Transmembrane</keyword>
<dbReference type="Proteomes" id="UP000246145">
    <property type="component" value="Unassembled WGS sequence"/>
</dbReference>
<dbReference type="AlphaFoldDB" id="A0A2U1CH10"/>
<evidence type="ECO:0000313" key="8">
    <source>
        <dbReference type="Proteomes" id="UP000246145"/>
    </source>
</evidence>
<name>A0A2U1CH10_9BURK</name>
<gene>
    <name evidence="7" type="ORF">C7440_3899</name>
</gene>
<evidence type="ECO:0000256" key="2">
    <source>
        <dbReference type="ARBA" id="ARBA00022475"/>
    </source>
</evidence>
<dbReference type="Pfam" id="PF02653">
    <property type="entry name" value="BPD_transp_2"/>
    <property type="match status" value="1"/>
</dbReference>
<evidence type="ECO:0000256" key="1">
    <source>
        <dbReference type="ARBA" id="ARBA00004651"/>
    </source>
</evidence>
<feature type="transmembrane region" description="Helical" evidence="6">
    <location>
        <begin position="246"/>
        <end position="271"/>
    </location>
</feature>
<keyword evidence="4 6" id="KW-1133">Transmembrane helix</keyword>
<dbReference type="InterPro" id="IPR043428">
    <property type="entry name" value="LivM-like"/>
</dbReference>
<proteinExistence type="predicted"/>
<keyword evidence="2" id="KW-1003">Cell membrane</keyword>
<evidence type="ECO:0000256" key="4">
    <source>
        <dbReference type="ARBA" id="ARBA00022989"/>
    </source>
</evidence>
<evidence type="ECO:0000256" key="6">
    <source>
        <dbReference type="SAM" id="Phobius"/>
    </source>
</evidence>
<feature type="transmembrane region" description="Helical" evidence="6">
    <location>
        <begin position="113"/>
        <end position="131"/>
    </location>
</feature>
<protein>
    <submittedName>
        <fullName evidence="7">Amino acid/amide ABC transporter membrane protein 2 (HAAT family)</fullName>
    </submittedName>
</protein>
<keyword evidence="5 6" id="KW-0472">Membrane</keyword>
<reference evidence="7 8" key="1">
    <citation type="submission" date="2018-04" db="EMBL/GenBank/DDBJ databases">
        <title>Genomic Encyclopedia of Type Strains, Phase IV (KMG-IV): sequencing the most valuable type-strain genomes for metagenomic binning, comparative biology and taxonomic classification.</title>
        <authorList>
            <person name="Goeker M."/>
        </authorList>
    </citation>
    <scope>NUCLEOTIDE SEQUENCE [LARGE SCALE GENOMIC DNA]</scope>
    <source>
        <strain evidence="7 8">DSM 10065</strain>
    </source>
</reference>
<evidence type="ECO:0000313" key="7">
    <source>
        <dbReference type="EMBL" id="PVY60185.1"/>
    </source>
</evidence>
<dbReference type="GO" id="GO:0015658">
    <property type="term" value="F:branched-chain amino acid transmembrane transporter activity"/>
    <property type="evidence" value="ECO:0007669"/>
    <property type="project" value="InterPro"/>
</dbReference>
<sequence length="337" mass="37134">MKTKTILIGAFLLAMAAMPLISHVADQPFYIDIFTRILIFAVAALSLDLILGYGGMVSFGHAAYLGVGAYTMGILSYHGVGDGFVHFGAAILVCAFMALFIGLVSLRTTGIHFIMITLAFAQMVYFLAISIDTYGGDDGMNIWQSSQFFGVADFGQPLQLYYACFALLIFVLWLFNRLVKSRFGRVLRGAKSNERRMIALGFPVLRYKLASFVLAGMLCGMAGALLANQLLFVSPATMHWTRSGEIMIMVILGGMGTLFGPVIGATAYLLLEHFLSGLTEHWQAVMGIMLILIILFAKRGIFGLFEKSPPKRRKRWRSGPLQTLLQRDTKLRVAKNV</sequence>
<dbReference type="InterPro" id="IPR001851">
    <property type="entry name" value="ABC_transp_permease"/>
</dbReference>
<dbReference type="GO" id="GO:0005886">
    <property type="term" value="C:plasma membrane"/>
    <property type="evidence" value="ECO:0007669"/>
    <property type="project" value="UniProtKB-SubCell"/>
</dbReference>
<keyword evidence="8" id="KW-1185">Reference proteome</keyword>
<feature type="transmembrane region" description="Helical" evidence="6">
    <location>
        <begin position="61"/>
        <end position="78"/>
    </location>
</feature>
<evidence type="ECO:0000256" key="5">
    <source>
        <dbReference type="ARBA" id="ARBA00023136"/>
    </source>
</evidence>
<evidence type="ECO:0000256" key="3">
    <source>
        <dbReference type="ARBA" id="ARBA00022692"/>
    </source>
</evidence>
<comment type="caution">
    <text evidence="7">The sequence shown here is derived from an EMBL/GenBank/DDBJ whole genome shotgun (WGS) entry which is preliminary data.</text>
</comment>
<dbReference type="OrthoDB" id="8846334at2"/>
<dbReference type="RefSeq" id="WP_116519637.1">
    <property type="nucleotide sequence ID" value="NZ_JACCEX010000002.1"/>
</dbReference>
<comment type="subcellular location">
    <subcellularLocation>
        <location evidence="1">Cell membrane</location>
        <topology evidence="1">Multi-pass membrane protein</topology>
    </subcellularLocation>
</comment>
<feature type="transmembrane region" description="Helical" evidence="6">
    <location>
        <begin position="34"/>
        <end position="54"/>
    </location>
</feature>
<feature type="transmembrane region" description="Helical" evidence="6">
    <location>
        <begin position="160"/>
        <end position="179"/>
    </location>
</feature>
<organism evidence="7 8">
    <name type="scientific">Pusillimonas noertemannii</name>
    <dbReference type="NCBI Taxonomy" id="305977"/>
    <lineage>
        <taxon>Bacteria</taxon>
        <taxon>Pseudomonadati</taxon>
        <taxon>Pseudomonadota</taxon>
        <taxon>Betaproteobacteria</taxon>
        <taxon>Burkholderiales</taxon>
        <taxon>Alcaligenaceae</taxon>
        <taxon>Pusillimonas</taxon>
    </lineage>
</organism>
<dbReference type="PANTHER" id="PTHR30482">
    <property type="entry name" value="HIGH-AFFINITY BRANCHED-CHAIN AMINO ACID TRANSPORT SYSTEM PERMEASE"/>
    <property type="match status" value="1"/>
</dbReference>
<feature type="transmembrane region" description="Helical" evidence="6">
    <location>
        <begin position="84"/>
        <end position="106"/>
    </location>
</feature>
<accession>A0A2U1CH10</accession>
<dbReference type="EMBL" id="QEKO01000012">
    <property type="protein sequence ID" value="PVY60185.1"/>
    <property type="molecule type" value="Genomic_DNA"/>
</dbReference>
<feature type="transmembrane region" description="Helical" evidence="6">
    <location>
        <begin position="283"/>
        <end position="305"/>
    </location>
</feature>
<dbReference type="CDD" id="cd06581">
    <property type="entry name" value="TM_PBP1_LivM_like"/>
    <property type="match status" value="1"/>
</dbReference>